<proteinExistence type="predicted"/>
<organism evidence="1 2">
    <name type="scientific">Rhamnella rubrinervis</name>
    <dbReference type="NCBI Taxonomy" id="2594499"/>
    <lineage>
        <taxon>Eukaryota</taxon>
        <taxon>Viridiplantae</taxon>
        <taxon>Streptophyta</taxon>
        <taxon>Embryophyta</taxon>
        <taxon>Tracheophyta</taxon>
        <taxon>Spermatophyta</taxon>
        <taxon>Magnoliopsida</taxon>
        <taxon>eudicotyledons</taxon>
        <taxon>Gunneridae</taxon>
        <taxon>Pentapetalae</taxon>
        <taxon>rosids</taxon>
        <taxon>fabids</taxon>
        <taxon>Rosales</taxon>
        <taxon>Rhamnaceae</taxon>
        <taxon>rhamnoid group</taxon>
        <taxon>Rhamneae</taxon>
        <taxon>Rhamnella</taxon>
    </lineage>
</organism>
<name>A0A8K0MEA9_9ROSA</name>
<sequence>MIRSLARKVEVTSVPSTIPGVGKGASHGVYQTEVKGSLLKGKAIAGIEKMIVIQDVDEETIANKKVIDVGVGEEDIEDYGLDR</sequence>
<evidence type="ECO:0000313" key="1">
    <source>
        <dbReference type="EMBL" id="KAF3443136.1"/>
    </source>
</evidence>
<keyword evidence="2" id="KW-1185">Reference proteome</keyword>
<accession>A0A8K0MEA9</accession>
<dbReference type="EMBL" id="VOIH02000007">
    <property type="protein sequence ID" value="KAF3443136.1"/>
    <property type="molecule type" value="Genomic_DNA"/>
</dbReference>
<reference evidence="1" key="1">
    <citation type="submission" date="2020-03" db="EMBL/GenBank/DDBJ databases">
        <title>A high-quality chromosome-level genome assembly of a woody plant with both climbing and erect habits, Rhamnella rubrinervis.</title>
        <authorList>
            <person name="Lu Z."/>
            <person name="Yang Y."/>
            <person name="Zhu X."/>
            <person name="Sun Y."/>
        </authorList>
    </citation>
    <scope>NUCLEOTIDE SEQUENCE</scope>
    <source>
        <strain evidence="1">BYM</strain>
        <tissue evidence="1">Leaf</tissue>
    </source>
</reference>
<protein>
    <submittedName>
        <fullName evidence="1">Uncharacterized protein</fullName>
    </submittedName>
</protein>
<dbReference type="Proteomes" id="UP000796880">
    <property type="component" value="Unassembled WGS sequence"/>
</dbReference>
<comment type="caution">
    <text evidence="1">The sequence shown here is derived from an EMBL/GenBank/DDBJ whole genome shotgun (WGS) entry which is preliminary data.</text>
</comment>
<evidence type="ECO:0000313" key="2">
    <source>
        <dbReference type="Proteomes" id="UP000796880"/>
    </source>
</evidence>
<dbReference type="AlphaFoldDB" id="A0A8K0MEA9"/>
<gene>
    <name evidence="1" type="ORF">FNV43_RR17057</name>
</gene>